<sequence>MESFKSFSGIVVMIDHFWRGSSNKVGCNKLVSVQNPSRQLVNFVVSPDTYFVNKVMVNIGDRVNVFYDENQPTPLIFPPQLQALVISKPSQLQNVKVDYFDRNLISSDGTLQLNVSPFTQIILENGQVFLGDITNRNLIVVYGPTTKSIPPQTTPYKIIVMC</sequence>
<dbReference type="RefSeq" id="WP_160196013.1">
    <property type="nucleotide sequence ID" value="NZ_QXXA01000003.1"/>
</dbReference>
<dbReference type="AlphaFoldDB" id="A0A845QRS0"/>
<proteinExistence type="predicted"/>
<gene>
    <name evidence="1" type="ORF">D3Z33_01360</name>
</gene>
<accession>A0A845QRS0</accession>
<reference evidence="1 2" key="1">
    <citation type="submission" date="2018-08" db="EMBL/GenBank/DDBJ databases">
        <title>Murine metabolic-syndrome-specific gut microbial biobank.</title>
        <authorList>
            <person name="Liu C."/>
        </authorList>
    </citation>
    <scope>NUCLEOTIDE SEQUENCE [LARGE SCALE GENOMIC DNA]</scope>
    <source>
        <strain evidence="1 2">583</strain>
    </source>
</reference>
<evidence type="ECO:0000313" key="2">
    <source>
        <dbReference type="Proteomes" id="UP000467132"/>
    </source>
</evidence>
<organism evidence="1 2">
    <name type="scientific">Senegalia massiliensis</name>
    <dbReference type="NCBI Taxonomy" id="1720316"/>
    <lineage>
        <taxon>Bacteria</taxon>
        <taxon>Bacillati</taxon>
        <taxon>Bacillota</taxon>
        <taxon>Clostridia</taxon>
        <taxon>Eubacteriales</taxon>
        <taxon>Clostridiaceae</taxon>
        <taxon>Senegalia</taxon>
    </lineage>
</organism>
<keyword evidence="2" id="KW-1185">Reference proteome</keyword>
<evidence type="ECO:0000313" key="1">
    <source>
        <dbReference type="EMBL" id="NBI05497.1"/>
    </source>
</evidence>
<comment type="caution">
    <text evidence="1">The sequence shown here is derived from an EMBL/GenBank/DDBJ whole genome shotgun (WGS) entry which is preliminary data.</text>
</comment>
<name>A0A845QRS0_9CLOT</name>
<dbReference type="OrthoDB" id="1684927at2"/>
<dbReference type="Proteomes" id="UP000467132">
    <property type="component" value="Unassembled WGS sequence"/>
</dbReference>
<dbReference type="EMBL" id="QXXA01000003">
    <property type="protein sequence ID" value="NBI05497.1"/>
    <property type="molecule type" value="Genomic_DNA"/>
</dbReference>
<protein>
    <submittedName>
        <fullName evidence="1">Uncharacterized protein</fullName>
    </submittedName>
</protein>